<gene>
    <name evidence="2" type="ORF">HNP76_000178</name>
</gene>
<organism evidence="2 3">
    <name type="scientific">Treponema ruminis</name>
    <dbReference type="NCBI Taxonomy" id="744515"/>
    <lineage>
        <taxon>Bacteria</taxon>
        <taxon>Pseudomonadati</taxon>
        <taxon>Spirochaetota</taxon>
        <taxon>Spirochaetia</taxon>
        <taxon>Spirochaetales</taxon>
        <taxon>Treponemataceae</taxon>
        <taxon>Treponema</taxon>
    </lineage>
</organism>
<dbReference type="EMBL" id="JACHFQ010000001">
    <property type="protein sequence ID" value="MBB5224838.1"/>
    <property type="molecule type" value="Genomic_DNA"/>
</dbReference>
<comment type="caution">
    <text evidence="2">The sequence shown here is derived from an EMBL/GenBank/DDBJ whole genome shotgun (WGS) entry which is preliminary data.</text>
</comment>
<keyword evidence="1" id="KW-0732">Signal</keyword>
<dbReference type="RefSeq" id="WP_184656517.1">
    <property type="nucleotide sequence ID" value="NZ_JACHFQ010000001.1"/>
</dbReference>
<evidence type="ECO:0000313" key="3">
    <source>
        <dbReference type="Proteomes" id="UP000518887"/>
    </source>
</evidence>
<feature type="chain" id="PRO_5030577645" evidence="1">
    <location>
        <begin position="22"/>
        <end position="460"/>
    </location>
</feature>
<dbReference type="AlphaFoldDB" id="A0A7W8LKX7"/>
<dbReference type="Proteomes" id="UP000518887">
    <property type="component" value="Unassembled WGS sequence"/>
</dbReference>
<sequence length="460" mass="51557">MKRFRLFLISFLACAILPLSAQNNKLRVPDSSVIRKALVENWFEQPLENVRQNHTELRANSIGQVFQVRLEETPEIFSIIVAPETAISVDLYTQDGIQKKKVNEYPPDAPGSWILMKDSVTGKAIRIRYYFAADSDVYVQFYPGGNKTLADYVIQGCFAARGVPIGVSFDYFYTASFASVLSLTEKSLPWQYADIHPEQYHGNLVMVNGIKKNLARIKQVKDGCYDEQGKPVYIGGKLAGEPRDVDLEDVKNDILTMNHSGFTKWVVDGTIVPVSGTYTYLAPLLRPTTSVSPLGVAGIRGQDESLFHSLDWTRNLAAASVSIKTRRNYLYEQTGVDVNIEPFSAEVSAKGITSVAGYIKNSGYEIKYLKPLLYVLGVSEPTYFYLAAVRRTVKAGDGRPEFKVFDSSAVIFPYFDKNCQFGCTVFENGQEMTIAQFTKKYPDCFIHLTRVLSSDRFSPL</sequence>
<evidence type="ECO:0000313" key="2">
    <source>
        <dbReference type="EMBL" id="MBB5224838.1"/>
    </source>
</evidence>
<proteinExistence type="predicted"/>
<name>A0A7W8LKX7_9SPIR</name>
<reference evidence="2 3" key="1">
    <citation type="submission" date="2020-08" db="EMBL/GenBank/DDBJ databases">
        <title>Genomic Encyclopedia of Type Strains, Phase IV (KMG-IV): sequencing the most valuable type-strain genomes for metagenomic binning, comparative biology and taxonomic classification.</title>
        <authorList>
            <person name="Goeker M."/>
        </authorList>
    </citation>
    <scope>NUCLEOTIDE SEQUENCE [LARGE SCALE GENOMIC DNA]</scope>
    <source>
        <strain evidence="2 3">DSM 103462</strain>
    </source>
</reference>
<accession>A0A7W8LKX7</accession>
<feature type="signal peptide" evidence="1">
    <location>
        <begin position="1"/>
        <end position="21"/>
    </location>
</feature>
<protein>
    <submittedName>
        <fullName evidence="2">Uncharacterized protein</fullName>
    </submittedName>
</protein>
<evidence type="ECO:0000256" key="1">
    <source>
        <dbReference type="SAM" id="SignalP"/>
    </source>
</evidence>
<keyword evidence="3" id="KW-1185">Reference proteome</keyword>